<comment type="caution">
    <text evidence="3">The sequence shown here is derived from an EMBL/GenBank/DDBJ whole genome shotgun (WGS) entry which is preliminary data.</text>
</comment>
<dbReference type="Pfam" id="PF01266">
    <property type="entry name" value="DAO"/>
    <property type="match status" value="1"/>
</dbReference>
<evidence type="ECO:0000259" key="2">
    <source>
        <dbReference type="Pfam" id="PF01266"/>
    </source>
</evidence>
<evidence type="ECO:0000256" key="1">
    <source>
        <dbReference type="SAM" id="MobiDB-lite"/>
    </source>
</evidence>
<sequence length="559" mass="59968">MDKRGEIPVLPPHPNPTKSYWHEFPPFSPDEGLDDHRTTPELPAEADTVIIGSGITGAAVAWNLLYGDGDGSGIASGQHADAGDGVKKHTRILMLEARGACSGATGRNGGHTKAASYLSFLDHVEAVGLEEAKKIARLELANIQAVHAFAREHKIPCALHPCQTVDVIYSPAAWTAAKSGVAAMRSAFRRSPPQPTPGCEPGNPTSSVATSSPSPTRADLSSAEEMPLSPPDLDVFPEGRYTLLTRAQVLARFPVHDIRPPWPPAFSPTPAEDETAVQGGVAYPAGSLSAYAFAVGVLRECLRHRGGPGSFNLQTRTAATGLRRAEAATGHAWEVRTPRGVVRARRVVLATNGYTAAVLPEFQGAIVPVRGQMSAQRPGRGLPDGGCLPTTYSFIYGRGYEYMVTQQRAAGVRWPGDVVMGGGLLRTSERGRDECGLTDDGAVNEQISEYLAEAAPRYFGGAEGSWGEDDPDGRARLEWTGIMGFSPDGFPFVGEVPGKEGLWVSCGFNGNGMVMCWMCAKAVVEMMEGRDGEELGQWFPKAWRVTEERMRKRFQGETL</sequence>
<dbReference type="Proteomes" id="UP001600064">
    <property type="component" value="Unassembled WGS sequence"/>
</dbReference>
<dbReference type="InterPro" id="IPR006076">
    <property type="entry name" value="FAD-dep_OxRdtase"/>
</dbReference>
<reference evidence="3 4" key="1">
    <citation type="journal article" date="2024" name="Commun. Biol.">
        <title>Comparative genomic analysis of thermophilic fungi reveals convergent evolutionary adaptations and gene losses.</title>
        <authorList>
            <person name="Steindorff A.S."/>
            <person name="Aguilar-Pontes M.V."/>
            <person name="Robinson A.J."/>
            <person name="Andreopoulos B."/>
            <person name="LaButti K."/>
            <person name="Kuo A."/>
            <person name="Mondo S."/>
            <person name="Riley R."/>
            <person name="Otillar R."/>
            <person name="Haridas S."/>
            <person name="Lipzen A."/>
            <person name="Grimwood J."/>
            <person name="Schmutz J."/>
            <person name="Clum A."/>
            <person name="Reid I.D."/>
            <person name="Moisan M.C."/>
            <person name="Butler G."/>
            <person name="Nguyen T.T.M."/>
            <person name="Dewar K."/>
            <person name="Conant G."/>
            <person name="Drula E."/>
            <person name="Henrissat B."/>
            <person name="Hansel C."/>
            <person name="Singer S."/>
            <person name="Hutchinson M.I."/>
            <person name="de Vries R.P."/>
            <person name="Natvig D.O."/>
            <person name="Powell A.J."/>
            <person name="Tsang A."/>
            <person name="Grigoriev I.V."/>
        </authorList>
    </citation>
    <scope>NUCLEOTIDE SEQUENCE [LARGE SCALE GENOMIC DNA]</scope>
    <source>
        <strain evidence="3 4">ATCC 22073</strain>
    </source>
</reference>
<gene>
    <name evidence="3" type="ORF">VTJ83DRAFT_5380</name>
</gene>
<organism evidence="3 4">
    <name type="scientific">Remersonia thermophila</name>
    <dbReference type="NCBI Taxonomy" id="72144"/>
    <lineage>
        <taxon>Eukaryota</taxon>
        <taxon>Fungi</taxon>
        <taxon>Dikarya</taxon>
        <taxon>Ascomycota</taxon>
        <taxon>Pezizomycotina</taxon>
        <taxon>Sordariomycetes</taxon>
        <taxon>Sordariomycetidae</taxon>
        <taxon>Sordariales</taxon>
        <taxon>Sordariales incertae sedis</taxon>
        <taxon>Remersonia</taxon>
    </lineage>
</organism>
<feature type="domain" description="FAD dependent oxidoreductase" evidence="2">
    <location>
        <begin position="47"/>
        <end position="526"/>
    </location>
</feature>
<dbReference type="PANTHER" id="PTHR13847">
    <property type="entry name" value="SARCOSINE DEHYDROGENASE-RELATED"/>
    <property type="match status" value="1"/>
</dbReference>
<keyword evidence="4" id="KW-1185">Reference proteome</keyword>
<dbReference type="RefSeq" id="XP_070864755.1">
    <property type="nucleotide sequence ID" value="XM_071011974.1"/>
</dbReference>
<evidence type="ECO:0000313" key="4">
    <source>
        <dbReference type="Proteomes" id="UP001600064"/>
    </source>
</evidence>
<protein>
    <recommendedName>
        <fullName evidence="2">FAD dependent oxidoreductase domain-containing protein</fullName>
    </recommendedName>
</protein>
<feature type="region of interest" description="Disordered" evidence="1">
    <location>
        <begin position="1"/>
        <end position="39"/>
    </location>
</feature>
<feature type="compositionally biased region" description="Low complexity" evidence="1">
    <location>
        <begin position="204"/>
        <end position="216"/>
    </location>
</feature>
<dbReference type="Gene3D" id="3.30.9.10">
    <property type="entry name" value="D-Amino Acid Oxidase, subunit A, domain 2"/>
    <property type="match status" value="2"/>
</dbReference>
<feature type="region of interest" description="Disordered" evidence="1">
    <location>
        <begin position="185"/>
        <end position="232"/>
    </location>
</feature>
<accession>A0ABR4D6P4</accession>
<dbReference type="EMBL" id="JAZGUE010000005">
    <property type="protein sequence ID" value="KAL2266028.1"/>
    <property type="molecule type" value="Genomic_DNA"/>
</dbReference>
<dbReference type="InterPro" id="IPR036188">
    <property type="entry name" value="FAD/NAD-bd_sf"/>
</dbReference>
<dbReference type="Gene3D" id="3.50.50.60">
    <property type="entry name" value="FAD/NAD(P)-binding domain"/>
    <property type="match status" value="2"/>
</dbReference>
<dbReference type="GeneID" id="98126618"/>
<name>A0ABR4D6P4_9PEZI</name>
<evidence type="ECO:0000313" key="3">
    <source>
        <dbReference type="EMBL" id="KAL2266028.1"/>
    </source>
</evidence>
<proteinExistence type="predicted"/>
<dbReference type="PANTHER" id="PTHR13847:SF284">
    <property type="entry name" value="FAD DEPENDENT OXIDOREDUCTASE DOMAIN-CONTAINING PROTEIN"/>
    <property type="match status" value="1"/>
</dbReference>
<dbReference type="SUPFAM" id="SSF51905">
    <property type="entry name" value="FAD/NAD(P)-binding domain"/>
    <property type="match status" value="1"/>
</dbReference>